<dbReference type="EMBL" id="FMXM01000031">
    <property type="protein sequence ID" value="SDA98385.1"/>
    <property type="molecule type" value="Genomic_DNA"/>
</dbReference>
<organism evidence="2 3">
    <name type="scientific">Mesorhizobium qingshengii</name>
    <dbReference type="NCBI Taxonomy" id="1165689"/>
    <lineage>
        <taxon>Bacteria</taxon>
        <taxon>Pseudomonadati</taxon>
        <taxon>Pseudomonadota</taxon>
        <taxon>Alphaproteobacteria</taxon>
        <taxon>Hyphomicrobiales</taxon>
        <taxon>Phyllobacteriaceae</taxon>
        <taxon>Mesorhizobium</taxon>
    </lineage>
</organism>
<dbReference type="Proteomes" id="UP000198588">
    <property type="component" value="Unassembled WGS sequence"/>
</dbReference>
<name>A0A1G5ZUM5_9HYPH</name>
<evidence type="ECO:0000256" key="1">
    <source>
        <dbReference type="SAM" id="MobiDB-lite"/>
    </source>
</evidence>
<protein>
    <submittedName>
        <fullName evidence="2">Uncharacterized protein</fullName>
    </submittedName>
</protein>
<accession>A0A1G5ZUM5</accession>
<dbReference type="RefSeq" id="WP_167365320.1">
    <property type="nucleotide sequence ID" value="NZ_FMXM01000031.1"/>
</dbReference>
<proteinExistence type="predicted"/>
<feature type="compositionally biased region" description="Polar residues" evidence="1">
    <location>
        <begin position="40"/>
        <end position="49"/>
    </location>
</feature>
<gene>
    <name evidence="2" type="ORF">SAMN02927914_06184</name>
</gene>
<dbReference type="AlphaFoldDB" id="A0A1G5ZUM5"/>
<evidence type="ECO:0000313" key="3">
    <source>
        <dbReference type="Proteomes" id="UP000198588"/>
    </source>
</evidence>
<feature type="region of interest" description="Disordered" evidence="1">
    <location>
        <begin position="1"/>
        <end position="57"/>
    </location>
</feature>
<reference evidence="2 3" key="1">
    <citation type="submission" date="2016-10" db="EMBL/GenBank/DDBJ databases">
        <authorList>
            <person name="de Groot N.N."/>
        </authorList>
    </citation>
    <scope>NUCLEOTIDE SEQUENCE [LARGE SCALE GENOMIC DNA]</scope>
    <source>
        <strain evidence="2 3">CGMCC 1.12097</strain>
    </source>
</reference>
<dbReference type="STRING" id="1165689.SAMN02927914_06184"/>
<evidence type="ECO:0000313" key="2">
    <source>
        <dbReference type="EMBL" id="SDA98385.1"/>
    </source>
</evidence>
<sequence>MMLANGVELTGFSGPHSSTSAYAKGPHGAFSSRLAHPKSTAPSPITAQMRNARLDKR</sequence>